<keyword evidence="2" id="KW-1185">Reference proteome</keyword>
<comment type="caution">
    <text evidence="1">The sequence shown here is derived from an EMBL/GenBank/DDBJ whole genome shotgun (WGS) entry which is preliminary data.</text>
</comment>
<sequence length="100" mass="10716">MASFAAARSIFRSSSARNAAARFASQAKPKVTSSPVGVSAKKPLSLGTLRNPVQISFCVESMMPYHTATASSLMTSMLTISRRSYGWLSEGNDSLTRLLL</sequence>
<evidence type="ECO:0000313" key="2">
    <source>
        <dbReference type="Proteomes" id="UP001164539"/>
    </source>
</evidence>
<gene>
    <name evidence="1" type="ORF">OWV82_002482</name>
</gene>
<organism evidence="1 2">
    <name type="scientific">Melia azedarach</name>
    <name type="common">Chinaberry tree</name>
    <dbReference type="NCBI Taxonomy" id="155640"/>
    <lineage>
        <taxon>Eukaryota</taxon>
        <taxon>Viridiplantae</taxon>
        <taxon>Streptophyta</taxon>
        <taxon>Embryophyta</taxon>
        <taxon>Tracheophyta</taxon>
        <taxon>Spermatophyta</taxon>
        <taxon>Magnoliopsida</taxon>
        <taxon>eudicotyledons</taxon>
        <taxon>Gunneridae</taxon>
        <taxon>Pentapetalae</taxon>
        <taxon>rosids</taxon>
        <taxon>malvids</taxon>
        <taxon>Sapindales</taxon>
        <taxon>Meliaceae</taxon>
        <taxon>Melia</taxon>
    </lineage>
</organism>
<dbReference type="Proteomes" id="UP001164539">
    <property type="component" value="Chromosome 1"/>
</dbReference>
<evidence type="ECO:0000313" key="1">
    <source>
        <dbReference type="EMBL" id="KAJ4729756.1"/>
    </source>
</evidence>
<protein>
    <submittedName>
        <fullName evidence="1">Protein NUCLEAR FUSION DEFECTIVE 6, chloroplastic/mitochondrial</fullName>
    </submittedName>
</protein>
<reference evidence="1 2" key="1">
    <citation type="journal article" date="2023" name="Science">
        <title>Complex scaffold remodeling in plant triterpene biosynthesis.</title>
        <authorList>
            <person name="De La Pena R."/>
            <person name="Hodgson H."/>
            <person name="Liu J.C."/>
            <person name="Stephenson M.J."/>
            <person name="Martin A.C."/>
            <person name="Owen C."/>
            <person name="Harkess A."/>
            <person name="Leebens-Mack J."/>
            <person name="Jimenez L.E."/>
            <person name="Osbourn A."/>
            <person name="Sattely E.S."/>
        </authorList>
    </citation>
    <scope>NUCLEOTIDE SEQUENCE [LARGE SCALE GENOMIC DNA]</scope>
    <source>
        <strain evidence="2">cv. JPN11</strain>
        <tissue evidence="1">Leaf</tissue>
    </source>
</reference>
<dbReference type="EMBL" id="CM051394">
    <property type="protein sequence ID" value="KAJ4729756.1"/>
    <property type="molecule type" value="Genomic_DNA"/>
</dbReference>
<name>A0ACC1Z1A6_MELAZ</name>
<proteinExistence type="predicted"/>
<accession>A0ACC1Z1A6</accession>